<name>A0A518ENT3_9BACT</name>
<proteinExistence type="predicted"/>
<gene>
    <name evidence="3" type="ORF">Poly30_12380</name>
</gene>
<sequence length="572" mass="61092" precursor="true">MKHPSKNRRPARRTAATLALAGMTLLAHAGAQAVAAPPEVGGPGRASGAEVKRGLQRRTDGADSGLTLFTPLRSKETYLVNAAGETVHTWKSDYTPGNSVYLLEDGSILRTAKDAGDAPFRGGGEGGRIQRISWDGELLWDYLLSNETQRQHHDIAPMPNGHVLAIVWELAGQKDAMRNGRDRDQVGENGLWPDAVIELAPRGLHEAEVVWEWHAWDHLVQDRNPDYKNYSDSIRVPGRIDVNYDVLARPKTDEEVAKEKEVEEHLRGLGYSGGDDESDDQGGGLGTGSDWMHTNSIDYDPAHDLVAISVREASEVWILDHSTTTAEARTGQGGRHGHGGDLLYRFGRPSNYGGNAPRQLFAQHDARFANVGDEIHVTVFNNGGGRPGGDRSSVDEYKLPFTPEAGFALTEDGLPVPAELVWSYDGGLTKLYNGHISGAQRLASGHTLMCLGEEGRTIEVTPAGEIVWDYLQPIASREEGGPGGGPRGRRGPPGGERPEGPPPGGGRRARRGPGPDGGRPEGGPPGAGPPEAGGPGVGRGGGGPQGAFAIFRVNRYLADHPVASRLASSEPK</sequence>
<feature type="compositionally biased region" description="Gly residues" evidence="1">
    <location>
        <begin position="481"/>
        <end position="494"/>
    </location>
</feature>
<accession>A0A518ENT3</accession>
<dbReference type="GO" id="GO:0004062">
    <property type="term" value="F:aryl sulfotransferase activity"/>
    <property type="evidence" value="ECO:0007669"/>
    <property type="project" value="InterPro"/>
</dbReference>
<feature type="chain" id="PRO_5021938400" evidence="2">
    <location>
        <begin position="30"/>
        <end position="572"/>
    </location>
</feature>
<dbReference type="AlphaFoldDB" id="A0A518ENT3"/>
<dbReference type="Proteomes" id="UP000320390">
    <property type="component" value="Chromosome"/>
</dbReference>
<evidence type="ECO:0000313" key="3">
    <source>
        <dbReference type="EMBL" id="QDV05737.1"/>
    </source>
</evidence>
<feature type="region of interest" description="Disordered" evidence="1">
    <location>
        <begin position="35"/>
        <end position="57"/>
    </location>
</feature>
<keyword evidence="4" id="KW-1185">Reference proteome</keyword>
<feature type="signal peptide" evidence="2">
    <location>
        <begin position="1"/>
        <end position="29"/>
    </location>
</feature>
<protein>
    <submittedName>
        <fullName evidence="3">Arylsulfotransferase (ASST)</fullName>
    </submittedName>
</protein>
<dbReference type="InterPro" id="IPR053143">
    <property type="entry name" value="Arylsulfate_ST"/>
</dbReference>
<dbReference type="InterPro" id="IPR010262">
    <property type="entry name" value="Arylsulfotransferase_bact"/>
</dbReference>
<dbReference type="OrthoDB" id="264813at2"/>
<dbReference type="Pfam" id="PF05935">
    <property type="entry name" value="Arylsulfotrans"/>
    <property type="match status" value="1"/>
</dbReference>
<evidence type="ECO:0000256" key="2">
    <source>
        <dbReference type="SAM" id="SignalP"/>
    </source>
</evidence>
<dbReference type="PANTHER" id="PTHR35340">
    <property type="entry name" value="PQQ ENZYME REPEAT PROTEIN-RELATED"/>
    <property type="match status" value="1"/>
</dbReference>
<organism evidence="3 4">
    <name type="scientific">Saltatorellus ferox</name>
    <dbReference type="NCBI Taxonomy" id="2528018"/>
    <lineage>
        <taxon>Bacteria</taxon>
        <taxon>Pseudomonadati</taxon>
        <taxon>Planctomycetota</taxon>
        <taxon>Planctomycetia</taxon>
        <taxon>Planctomycetia incertae sedis</taxon>
        <taxon>Saltatorellus</taxon>
    </lineage>
</organism>
<dbReference type="PANTHER" id="PTHR35340:SF5">
    <property type="entry name" value="ASST-DOMAIN-CONTAINING PROTEIN"/>
    <property type="match status" value="1"/>
</dbReference>
<keyword evidence="3" id="KW-0808">Transferase</keyword>
<dbReference type="EMBL" id="CP036434">
    <property type="protein sequence ID" value="QDV05737.1"/>
    <property type="molecule type" value="Genomic_DNA"/>
</dbReference>
<feature type="region of interest" description="Disordered" evidence="1">
    <location>
        <begin position="268"/>
        <end position="289"/>
    </location>
</feature>
<dbReference type="RefSeq" id="WP_145195293.1">
    <property type="nucleotide sequence ID" value="NZ_CP036434.1"/>
</dbReference>
<evidence type="ECO:0000313" key="4">
    <source>
        <dbReference type="Proteomes" id="UP000320390"/>
    </source>
</evidence>
<reference evidence="3 4" key="1">
    <citation type="submission" date="2019-02" db="EMBL/GenBank/DDBJ databases">
        <title>Deep-cultivation of Planctomycetes and their phenomic and genomic characterization uncovers novel biology.</title>
        <authorList>
            <person name="Wiegand S."/>
            <person name="Jogler M."/>
            <person name="Boedeker C."/>
            <person name="Pinto D."/>
            <person name="Vollmers J."/>
            <person name="Rivas-Marin E."/>
            <person name="Kohn T."/>
            <person name="Peeters S.H."/>
            <person name="Heuer A."/>
            <person name="Rast P."/>
            <person name="Oberbeckmann S."/>
            <person name="Bunk B."/>
            <person name="Jeske O."/>
            <person name="Meyerdierks A."/>
            <person name="Storesund J.E."/>
            <person name="Kallscheuer N."/>
            <person name="Luecker S."/>
            <person name="Lage O.M."/>
            <person name="Pohl T."/>
            <person name="Merkel B.J."/>
            <person name="Hornburger P."/>
            <person name="Mueller R.-W."/>
            <person name="Bruemmer F."/>
            <person name="Labrenz M."/>
            <person name="Spormann A.M."/>
            <person name="Op den Camp H."/>
            <person name="Overmann J."/>
            <person name="Amann R."/>
            <person name="Jetten M.S.M."/>
            <person name="Mascher T."/>
            <person name="Medema M.H."/>
            <person name="Devos D.P."/>
            <person name="Kaster A.-K."/>
            <person name="Ovreas L."/>
            <person name="Rohde M."/>
            <person name="Galperin M.Y."/>
            <person name="Jogler C."/>
        </authorList>
    </citation>
    <scope>NUCLEOTIDE SEQUENCE [LARGE SCALE GENOMIC DNA]</scope>
    <source>
        <strain evidence="3 4">Poly30</strain>
    </source>
</reference>
<feature type="compositionally biased region" description="Gly residues" evidence="1">
    <location>
        <begin position="529"/>
        <end position="545"/>
    </location>
</feature>
<evidence type="ECO:0000256" key="1">
    <source>
        <dbReference type="SAM" id="MobiDB-lite"/>
    </source>
</evidence>
<feature type="region of interest" description="Disordered" evidence="1">
    <location>
        <begin position="475"/>
        <end position="547"/>
    </location>
</feature>
<keyword evidence="2" id="KW-0732">Signal</keyword>